<evidence type="ECO:0000256" key="4">
    <source>
        <dbReference type="ARBA" id="ARBA00022679"/>
    </source>
</evidence>
<evidence type="ECO:0000256" key="7">
    <source>
        <dbReference type="ARBA" id="ARBA00023125"/>
    </source>
</evidence>
<dbReference type="InterPro" id="IPR002941">
    <property type="entry name" value="DNA_methylase_N4/N6"/>
</dbReference>
<dbReference type="PRINTS" id="PR00507">
    <property type="entry name" value="N12N6MTFRASE"/>
</dbReference>
<dbReference type="PROSITE" id="PS01261">
    <property type="entry name" value="UPF0020"/>
    <property type="match status" value="1"/>
</dbReference>
<evidence type="ECO:0000256" key="6">
    <source>
        <dbReference type="ARBA" id="ARBA00022747"/>
    </source>
</evidence>
<comment type="similarity">
    <text evidence="1">Belongs to the N(4)/N(6)-methyltransferase family. N(4) subfamily.</text>
</comment>
<keyword evidence="3 10" id="KW-0489">Methyltransferase</keyword>
<keyword evidence="11" id="KW-1185">Reference proteome</keyword>
<dbReference type="InterPro" id="IPR053943">
    <property type="entry name" value="RlmKL-like_Mtase_CS"/>
</dbReference>
<name>A0A545TUX9_9GAMM</name>
<dbReference type="GO" id="GO:0003677">
    <property type="term" value="F:DNA binding"/>
    <property type="evidence" value="ECO:0007669"/>
    <property type="project" value="UniProtKB-KW"/>
</dbReference>
<dbReference type="EMBL" id="VHSG01000009">
    <property type="protein sequence ID" value="TQV81035.1"/>
    <property type="molecule type" value="Genomic_DNA"/>
</dbReference>
<comment type="caution">
    <text evidence="10">The sequence shown here is derived from an EMBL/GenBank/DDBJ whole genome shotgun (WGS) entry which is preliminary data.</text>
</comment>
<dbReference type="Proteomes" id="UP000319732">
    <property type="component" value="Unassembled WGS sequence"/>
</dbReference>
<evidence type="ECO:0000256" key="1">
    <source>
        <dbReference type="ARBA" id="ARBA00010203"/>
    </source>
</evidence>
<evidence type="ECO:0000313" key="11">
    <source>
        <dbReference type="Proteomes" id="UP000319732"/>
    </source>
</evidence>
<dbReference type="Pfam" id="PF01555">
    <property type="entry name" value="N6_N4_Mtase"/>
    <property type="match status" value="1"/>
</dbReference>
<dbReference type="PROSITE" id="PS00093">
    <property type="entry name" value="N4_MTASE"/>
    <property type="match status" value="1"/>
</dbReference>
<evidence type="ECO:0000256" key="2">
    <source>
        <dbReference type="ARBA" id="ARBA00012185"/>
    </source>
</evidence>
<dbReference type="SUPFAM" id="SSF53335">
    <property type="entry name" value="S-adenosyl-L-methionine-dependent methyltransferases"/>
    <property type="match status" value="1"/>
</dbReference>
<keyword evidence="6" id="KW-0680">Restriction system</keyword>
<keyword evidence="7" id="KW-0238">DNA-binding</keyword>
<evidence type="ECO:0000256" key="3">
    <source>
        <dbReference type="ARBA" id="ARBA00022603"/>
    </source>
</evidence>
<evidence type="ECO:0000256" key="8">
    <source>
        <dbReference type="ARBA" id="ARBA00049120"/>
    </source>
</evidence>
<feature type="domain" description="DNA methylase N-4/N-6" evidence="9">
    <location>
        <begin position="33"/>
        <end position="101"/>
    </location>
</feature>
<evidence type="ECO:0000256" key="5">
    <source>
        <dbReference type="ARBA" id="ARBA00022691"/>
    </source>
</evidence>
<dbReference type="GO" id="GO:0009307">
    <property type="term" value="P:DNA restriction-modification system"/>
    <property type="evidence" value="ECO:0007669"/>
    <property type="project" value="UniProtKB-KW"/>
</dbReference>
<gene>
    <name evidence="10" type="ORF">FKG94_10085</name>
</gene>
<keyword evidence="5" id="KW-0949">S-adenosyl-L-methionine</keyword>
<dbReference type="AlphaFoldDB" id="A0A545TUX9"/>
<evidence type="ECO:0000313" key="10">
    <source>
        <dbReference type="EMBL" id="TQV81035.1"/>
    </source>
</evidence>
<dbReference type="Gene3D" id="3.40.50.150">
    <property type="entry name" value="Vaccinia Virus protein VP39"/>
    <property type="match status" value="2"/>
</dbReference>
<dbReference type="GO" id="GO:0008170">
    <property type="term" value="F:N-methyltransferase activity"/>
    <property type="evidence" value="ECO:0007669"/>
    <property type="project" value="InterPro"/>
</dbReference>
<comment type="catalytic activity">
    <reaction evidence="8">
        <text>a 2'-deoxycytidine in DNA + S-adenosyl-L-methionine = an N(4)-methyl-2'-deoxycytidine in DNA + S-adenosyl-L-homocysteine + H(+)</text>
        <dbReference type="Rhea" id="RHEA:16857"/>
        <dbReference type="Rhea" id="RHEA-COMP:11369"/>
        <dbReference type="Rhea" id="RHEA-COMP:13674"/>
        <dbReference type="ChEBI" id="CHEBI:15378"/>
        <dbReference type="ChEBI" id="CHEBI:57856"/>
        <dbReference type="ChEBI" id="CHEBI:59789"/>
        <dbReference type="ChEBI" id="CHEBI:85452"/>
        <dbReference type="ChEBI" id="CHEBI:137933"/>
        <dbReference type="EC" id="2.1.1.113"/>
    </reaction>
</comment>
<dbReference type="GO" id="GO:0032259">
    <property type="term" value="P:methylation"/>
    <property type="evidence" value="ECO:0007669"/>
    <property type="project" value="UniProtKB-KW"/>
</dbReference>
<dbReference type="CDD" id="cd02440">
    <property type="entry name" value="AdoMet_MTases"/>
    <property type="match status" value="1"/>
</dbReference>
<dbReference type="OrthoDB" id="9816043at2"/>
<accession>A0A545TUX9</accession>
<proteinExistence type="inferred from homology"/>
<dbReference type="InterPro" id="IPR029063">
    <property type="entry name" value="SAM-dependent_MTases_sf"/>
</dbReference>
<reference evidence="10 11" key="1">
    <citation type="submission" date="2019-06" db="EMBL/GenBank/DDBJ databases">
        <title>Whole genome sequence for Cellvibrionaceae sp. R142.</title>
        <authorList>
            <person name="Wang G."/>
        </authorList>
    </citation>
    <scope>NUCLEOTIDE SEQUENCE [LARGE SCALE GENOMIC DNA]</scope>
    <source>
        <strain evidence="10 11">R142</strain>
    </source>
</reference>
<keyword evidence="4 10" id="KW-0808">Transferase</keyword>
<organism evidence="10 11">
    <name type="scientific">Exilibacterium tricleocarpae</name>
    <dbReference type="NCBI Taxonomy" id="2591008"/>
    <lineage>
        <taxon>Bacteria</taxon>
        <taxon>Pseudomonadati</taxon>
        <taxon>Pseudomonadota</taxon>
        <taxon>Gammaproteobacteria</taxon>
        <taxon>Cellvibrionales</taxon>
        <taxon>Cellvibrionaceae</taxon>
        <taxon>Exilibacterium</taxon>
    </lineage>
</organism>
<dbReference type="InterPro" id="IPR017985">
    <property type="entry name" value="MeTrfase_CN4_CS"/>
</dbReference>
<evidence type="ECO:0000259" key="9">
    <source>
        <dbReference type="Pfam" id="PF01555"/>
    </source>
</evidence>
<sequence>MTWHFPRTTQEVILAEEQTNLNSNYNKKLQGIDWSFSSFSNSGIHSIHWYPATYISAIPGTLIPSLTPHGSTILDPFCGSGTSGLESLRLGNNFIGIDTNPIALLMTEAKLYYPNPVTFIKRAHEIVRDSQLHFSTGDIEGHPQENELKCWYHPDTVAELNALLSQIIFISDKRSRRCALAVFSSMLKGLSSQGRHWGWVCDNVKPKPGEITYKNAFVSFLNAVDEYIASSKASFRILKEISPNDTRQKVRKRFSLKQGDCVNHMEKLSINSVDLIMTSPPYYGVADYIKSQRLSYLWFDRDELASENIGFRDFEKLRKQEKGSRSHRHRSNSRSIYLEFIGDFLKSSSRVLRPGGHIALVVGESKAREATTEALVESALLAGFELILRKERDIKSTRRRLMAKVKGEDVLIFQNQKD</sequence>
<protein>
    <recommendedName>
        <fullName evidence="2">site-specific DNA-methyltransferase (cytosine-N(4)-specific)</fullName>
        <ecNumber evidence="2">2.1.1.113</ecNumber>
    </recommendedName>
</protein>
<dbReference type="EC" id="2.1.1.113" evidence="2"/>
<dbReference type="GO" id="GO:0015667">
    <property type="term" value="F:site-specific DNA-methyltransferase (cytosine-N4-specific) activity"/>
    <property type="evidence" value="ECO:0007669"/>
    <property type="project" value="UniProtKB-EC"/>
</dbReference>